<comment type="caution">
    <text evidence="1">The sequence shown here is derived from an EMBL/GenBank/DDBJ whole genome shotgun (WGS) entry which is preliminary data.</text>
</comment>
<dbReference type="EMBL" id="BGPR01052211">
    <property type="protein sequence ID" value="GBO29081.1"/>
    <property type="molecule type" value="Genomic_DNA"/>
</dbReference>
<protein>
    <submittedName>
        <fullName evidence="1">Uncharacterized protein</fullName>
    </submittedName>
</protein>
<accession>A0A4Y2VWM3</accession>
<dbReference type="Proteomes" id="UP000499080">
    <property type="component" value="Unassembled WGS sequence"/>
</dbReference>
<evidence type="ECO:0000313" key="2">
    <source>
        <dbReference type="Proteomes" id="UP000499080"/>
    </source>
</evidence>
<sequence length="78" mass="9065">MAQLGDRKSGRNRRTKEIADCQTWHNSGQERRAEEQRTEIARLGNGIGQEKKSRRTDKQKIADCQTMLQTCKRTPSKY</sequence>
<proteinExistence type="predicted"/>
<keyword evidence="2" id="KW-1185">Reference proteome</keyword>
<organism evidence="1 2">
    <name type="scientific">Araneus ventricosus</name>
    <name type="common">Orbweaver spider</name>
    <name type="synonym">Epeira ventricosa</name>
    <dbReference type="NCBI Taxonomy" id="182803"/>
    <lineage>
        <taxon>Eukaryota</taxon>
        <taxon>Metazoa</taxon>
        <taxon>Ecdysozoa</taxon>
        <taxon>Arthropoda</taxon>
        <taxon>Chelicerata</taxon>
        <taxon>Arachnida</taxon>
        <taxon>Araneae</taxon>
        <taxon>Araneomorphae</taxon>
        <taxon>Entelegynae</taxon>
        <taxon>Araneoidea</taxon>
        <taxon>Araneidae</taxon>
        <taxon>Araneus</taxon>
    </lineage>
</organism>
<dbReference type="AlphaFoldDB" id="A0A4Y2VWM3"/>
<name>A0A4Y2VWM3_ARAVE</name>
<reference evidence="1 2" key="1">
    <citation type="journal article" date="2019" name="Sci. Rep.">
        <title>Orb-weaving spider Araneus ventricosus genome elucidates the spidroin gene catalogue.</title>
        <authorList>
            <person name="Kono N."/>
            <person name="Nakamura H."/>
            <person name="Ohtoshi R."/>
            <person name="Moran D.A.P."/>
            <person name="Shinohara A."/>
            <person name="Yoshida Y."/>
            <person name="Fujiwara M."/>
            <person name="Mori M."/>
            <person name="Tomita M."/>
            <person name="Arakawa K."/>
        </authorList>
    </citation>
    <scope>NUCLEOTIDE SEQUENCE [LARGE SCALE GENOMIC DNA]</scope>
</reference>
<evidence type="ECO:0000313" key="1">
    <source>
        <dbReference type="EMBL" id="GBO29081.1"/>
    </source>
</evidence>
<gene>
    <name evidence="1" type="ORF">AVEN_135030_1</name>
</gene>